<evidence type="ECO:0000256" key="16">
    <source>
        <dbReference type="SAM" id="MobiDB-lite"/>
    </source>
</evidence>
<dbReference type="CDD" id="cd02196">
    <property type="entry name" value="PurM"/>
    <property type="match status" value="1"/>
</dbReference>
<sequence length="376" mass="41298">MSMASADNPPPPSSSLPSGATYKASGVDLDVYAETMSRLPPLMRRTYTPRVVEWPNGFAGLFRLDDRVRLLTRKYHDPVLVSSTDGVGTKLKLAFATGRHHTVGRDLVAMSVNDCLCAGAEPLFFLDYIAMPRDNPDLTASLVKGISDGCLEAECALLGGETAILPEMYHPGEYDLAGFCVGVVERRFLIDGREVRQGDKLVGLGSTGLHSNGYSLARKIVFEIAGLTPESIVPEWGRSVADEFLEPTRIYVRAFKTVQRSYRVKRTIHAIAHITGGGLLDNLPRVLPRGVEARVETASWEIPPVFPWLNRVGSVPPEEQYRVFNMGIGLVLVVSDYYAEAIARRIREESDTPAWIIGELVAHPEGPEASPRVQLI</sequence>
<evidence type="ECO:0000256" key="11">
    <source>
        <dbReference type="ARBA" id="ARBA00031908"/>
    </source>
</evidence>
<evidence type="ECO:0000256" key="13">
    <source>
        <dbReference type="ARBA" id="ARBA00033093"/>
    </source>
</evidence>
<dbReference type="GO" id="GO:0004641">
    <property type="term" value="F:phosphoribosylformylglycinamidine cyclo-ligase activity"/>
    <property type="evidence" value="ECO:0007669"/>
    <property type="project" value="UniProtKB-UniRule"/>
</dbReference>
<dbReference type="InterPro" id="IPR004733">
    <property type="entry name" value="PurM_cligase"/>
</dbReference>
<dbReference type="AlphaFoldDB" id="E8R5Y0"/>
<name>E8R5Y0_ISOPI</name>
<evidence type="ECO:0000256" key="15">
    <source>
        <dbReference type="HAMAP-Rule" id="MF_00741"/>
    </source>
</evidence>
<dbReference type="GO" id="GO:0006189">
    <property type="term" value="P:'de novo' IMP biosynthetic process"/>
    <property type="evidence" value="ECO:0007669"/>
    <property type="project" value="UniProtKB-UniRule"/>
</dbReference>
<dbReference type="InterPro" id="IPR010918">
    <property type="entry name" value="PurM-like_C_dom"/>
</dbReference>
<dbReference type="EC" id="6.3.3.1" evidence="4 15"/>
<dbReference type="SUPFAM" id="SSF56042">
    <property type="entry name" value="PurM C-terminal domain-like"/>
    <property type="match status" value="1"/>
</dbReference>
<dbReference type="GO" id="GO:0046084">
    <property type="term" value="P:adenine biosynthetic process"/>
    <property type="evidence" value="ECO:0007669"/>
    <property type="project" value="TreeGrafter"/>
</dbReference>
<dbReference type="FunFam" id="3.30.1330.10:FF:000001">
    <property type="entry name" value="Phosphoribosylformylglycinamidine cyclo-ligase"/>
    <property type="match status" value="1"/>
</dbReference>
<comment type="catalytic activity">
    <reaction evidence="14 15">
        <text>2-formamido-N(1)-(5-O-phospho-beta-D-ribosyl)acetamidine + ATP = 5-amino-1-(5-phospho-beta-D-ribosyl)imidazole + ADP + phosphate + H(+)</text>
        <dbReference type="Rhea" id="RHEA:23032"/>
        <dbReference type="ChEBI" id="CHEBI:15378"/>
        <dbReference type="ChEBI" id="CHEBI:30616"/>
        <dbReference type="ChEBI" id="CHEBI:43474"/>
        <dbReference type="ChEBI" id="CHEBI:137981"/>
        <dbReference type="ChEBI" id="CHEBI:147287"/>
        <dbReference type="ChEBI" id="CHEBI:456216"/>
        <dbReference type="EC" id="6.3.3.1"/>
    </reaction>
</comment>
<dbReference type="GO" id="GO:0004637">
    <property type="term" value="F:phosphoribosylamine-glycine ligase activity"/>
    <property type="evidence" value="ECO:0007669"/>
    <property type="project" value="TreeGrafter"/>
</dbReference>
<dbReference type="HAMAP" id="MF_00741">
    <property type="entry name" value="AIRS"/>
    <property type="match status" value="1"/>
</dbReference>
<evidence type="ECO:0000256" key="7">
    <source>
        <dbReference type="ARBA" id="ARBA00022598"/>
    </source>
</evidence>
<protein>
    <recommendedName>
        <fullName evidence="5 15">Phosphoribosylformylglycinamidine cyclo-ligase</fullName>
        <ecNumber evidence="4 15">6.3.3.1</ecNumber>
    </recommendedName>
    <alternativeName>
        <fullName evidence="12 15">AIR synthase</fullName>
    </alternativeName>
    <alternativeName>
        <fullName evidence="13 15">AIRS</fullName>
    </alternativeName>
    <alternativeName>
        <fullName evidence="11 15">Phosphoribosyl-aminoimidazole synthetase</fullName>
    </alternativeName>
</protein>
<keyword evidence="20" id="KW-1185">Reference proteome</keyword>
<comment type="pathway">
    <text evidence="2 15">Purine metabolism; IMP biosynthesis via de novo pathway; 5-amino-1-(5-phospho-D-ribosyl)imidazole from N(2)-formyl-N(1)-(5-phospho-D-ribosyl)glycinamide: step 2/2.</text>
</comment>
<dbReference type="UniPathway" id="UPA00074">
    <property type="reaction ID" value="UER00129"/>
</dbReference>
<evidence type="ECO:0000256" key="12">
    <source>
        <dbReference type="ARBA" id="ARBA00032931"/>
    </source>
</evidence>
<dbReference type="Gene3D" id="3.30.1330.10">
    <property type="entry name" value="PurM-like, N-terminal domain"/>
    <property type="match status" value="1"/>
</dbReference>
<dbReference type="NCBIfam" id="TIGR00878">
    <property type="entry name" value="purM"/>
    <property type="match status" value="1"/>
</dbReference>
<feature type="domain" description="PurM-like N-terminal" evidence="17">
    <location>
        <begin position="79"/>
        <end position="184"/>
    </location>
</feature>
<evidence type="ECO:0000256" key="10">
    <source>
        <dbReference type="ARBA" id="ARBA00022840"/>
    </source>
</evidence>
<evidence type="ECO:0000256" key="1">
    <source>
        <dbReference type="ARBA" id="ARBA00004496"/>
    </source>
</evidence>
<dbReference type="GO" id="GO:0005829">
    <property type="term" value="C:cytosol"/>
    <property type="evidence" value="ECO:0007669"/>
    <property type="project" value="TreeGrafter"/>
</dbReference>
<dbReference type="SUPFAM" id="SSF55326">
    <property type="entry name" value="PurM N-terminal domain-like"/>
    <property type="match status" value="1"/>
</dbReference>
<evidence type="ECO:0000256" key="9">
    <source>
        <dbReference type="ARBA" id="ARBA00022755"/>
    </source>
</evidence>
<comment type="similarity">
    <text evidence="3 15">Belongs to the AIR synthase family.</text>
</comment>
<feature type="domain" description="PurM-like C-terminal" evidence="18">
    <location>
        <begin position="196"/>
        <end position="364"/>
    </location>
</feature>
<dbReference type="RefSeq" id="WP_013566170.1">
    <property type="nucleotide sequence ID" value="NC_014962.1"/>
</dbReference>
<keyword evidence="9 15" id="KW-0658">Purine biosynthesis</keyword>
<dbReference type="InterPro" id="IPR016188">
    <property type="entry name" value="PurM-like_N"/>
</dbReference>
<evidence type="ECO:0000259" key="17">
    <source>
        <dbReference type="Pfam" id="PF00586"/>
    </source>
</evidence>
<dbReference type="EMBL" id="CP002353">
    <property type="protein sequence ID" value="ADV63882.1"/>
    <property type="molecule type" value="Genomic_DNA"/>
</dbReference>
<evidence type="ECO:0000256" key="14">
    <source>
        <dbReference type="ARBA" id="ARBA00049057"/>
    </source>
</evidence>
<evidence type="ECO:0000256" key="4">
    <source>
        <dbReference type="ARBA" id="ARBA00013047"/>
    </source>
</evidence>
<comment type="subcellular location">
    <subcellularLocation>
        <location evidence="1 15">Cytoplasm</location>
    </subcellularLocation>
</comment>
<dbReference type="InterPro" id="IPR036676">
    <property type="entry name" value="PurM-like_C_sf"/>
</dbReference>
<evidence type="ECO:0000256" key="6">
    <source>
        <dbReference type="ARBA" id="ARBA00022490"/>
    </source>
</evidence>
<accession>E8R5Y0</accession>
<evidence type="ECO:0000259" key="18">
    <source>
        <dbReference type="Pfam" id="PF02769"/>
    </source>
</evidence>
<evidence type="ECO:0000256" key="5">
    <source>
        <dbReference type="ARBA" id="ARBA00020367"/>
    </source>
</evidence>
<organism evidence="19 20">
    <name type="scientific">Isosphaera pallida (strain ATCC 43644 / DSM 9630 / IS1B)</name>
    <dbReference type="NCBI Taxonomy" id="575540"/>
    <lineage>
        <taxon>Bacteria</taxon>
        <taxon>Pseudomonadati</taxon>
        <taxon>Planctomycetota</taxon>
        <taxon>Planctomycetia</taxon>
        <taxon>Isosphaerales</taxon>
        <taxon>Isosphaeraceae</taxon>
        <taxon>Isosphaera</taxon>
    </lineage>
</organism>
<dbReference type="FunCoup" id="E8R5Y0">
    <property type="interactions" value="460"/>
</dbReference>
<proteinExistence type="inferred from homology"/>
<evidence type="ECO:0000313" key="19">
    <source>
        <dbReference type="EMBL" id="ADV63882.1"/>
    </source>
</evidence>
<dbReference type="STRING" id="575540.Isop_3320"/>
<dbReference type="PANTHER" id="PTHR10520:SF12">
    <property type="entry name" value="TRIFUNCTIONAL PURINE BIOSYNTHETIC PROTEIN ADENOSINE-3"/>
    <property type="match status" value="1"/>
</dbReference>
<gene>
    <name evidence="15" type="primary">purM</name>
    <name evidence="19" type="ordered locus">Isop_3320</name>
</gene>
<dbReference type="Gene3D" id="3.90.650.10">
    <property type="entry name" value="PurM-like C-terminal domain"/>
    <property type="match status" value="1"/>
</dbReference>
<dbReference type="FunFam" id="3.90.650.10:FF:000011">
    <property type="entry name" value="Phosphoribosylformylglycinamidine cyclo-ligase"/>
    <property type="match status" value="1"/>
</dbReference>
<dbReference type="KEGG" id="ipa:Isop_3320"/>
<feature type="region of interest" description="Disordered" evidence="16">
    <location>
        <begin position="1"/>
        <end position="20"/>
    </location>
</feature>
<keyword evidence="8 15" id="KW-0547">Nucleotide-binding</keyword>
<dbReference type="eggNOG" id="COG0150">
    <property type="taxonomic scope" value="Bacteria"/>
</dbReference>
<evidence type="ECO:0000313" key="20">
    <source>
        <dbReference type="Proteomes" id="UP000008631"/>
    </source>
</evidence>
<dbReference type="Pfam" id="PF00586">
    <property type="entry name" value="AIRS"/>
    <property type="match status" value="1"/>
</dbReference>
<dbReference type="HOGENOM" id="CLU_047116_0_0_0"/>
<dbReference type="PANTHER" id="PTHR10520">
    <property type="entry name" value="TRIFUNCTIONAL PURINE BIOSYNTHETIC PROTEIN ADENOSINE-3-RELATED"/>
    <property type="match status" value="1"/>
</dbReference>
<keyword evidence="10 15" id="KW-0067">ATP-binding</keyword>
<evidence type="ECO:0000256" key="2">
    <source>
        <dbReference type="ARBA" id="ARBA00004686"/>
    </source>
</evidence>
<dbReference type="Pfam" id="PF02769">
    <property type="entry name" value="AIRS_C"/>
    <property type="match status" value="1"/>
</dbReference>
<keyword evidence="6 15" id="KW-0963">Cytoplasm</keyword>
<reference evidence="19 20" key="1">
    <citation type="journal article" date="2011" name="Stand. Genomic Sci.">
        <title>Complete genome sequence of Isosphaera pallida type strain (IS1B).</title>
        <authorList>
            <consortium name="US DOE Joint Genome Institute (JGI-PGF)"/>
            <person name="Goker M."/>
            <person name="Cleland D."/>
            <person name="Saunders E."/>
            <person name="Lapidus A."/>
            <person name="Nolan M."/>
            <person name="Lucas S."/>
            <person name="Hammon N."/>
            <person name="Deshpande S."/>
            <person name="Cheng J.F."/>
            <person name="Tapia R."/>
            <person name="Han C."/>
            <person name="Goodwin L."/>
            <person name="Pitluck S."/>
            <person name="Liolios K."/>
            <person name="Pagani I."/>
            <person name="Ivanova N."/>
            <person name="Mavromatis K."/>
            <person name="Pati A."/>
            <person name="Chen A."/>
            <person name="Palaniappan K."/>
            <person name="Land M."/>
            <person name="Hauser L."/>
            <person name="Chang Y.J."/>
            <person name="Jeffries C.D."/>
            <person name="Detter J.C."/>
            <person name="Beck B."/>
            <person name="Woyke T."/>
            <person name="Bristow J."/>
            <person name="Eisen J.A."/>
            <person name="Markowitz V."/>
            <person name="Hugenholtz P."/>
            <person name="Kyrpides N.C."/>
            <person name="Klenk H.P."/>
        </authorList>
    </citation>
    <scope>NUCLEOTIDE SEQUENCE [LARGE SCALE GENOMIC DNA]</scope>
    <source>
        <strain evidence="20">ATCC 43644 / DSM 9630 / IS1B</strain>
    </source>
</reference>
<keyword evidence="7 15" id="KW-0436">Ligase</keyword>
<dbReference type="InParanoid" id="E8R5Y0"/>
<evidence type="ECO:0000256" key="3">
    <source>
        <dbReference type="ARBA" id="ARBA00010280"/>
    </source>
</evidence>
<dbReference type="InterPro" id="IPR036921">
    <property type="entry name" value="PurM-like_N_sf"/>
</dbReference>
<dbReference type="GO" id="GO:0005524">
    <property type="term" value="F:ATP binding"/>
    <property type="evidence" value="ECO:0007669"/>
    <property type="project" value="UniProtKB-KW"/>
</dbReference>
<dbReference type="Proteomes" id="UP000008631">
    <property type="component" value="Chromosome"/>
</dbReference>
<evidence type="ECO:0000256" key="8">
    <source>
        <dbReference type="ARBA" id="ARBA00022741"/>
    </source>
</evidence>